<dbReference type="AlphaFoldDB" id="A0A1S4H5P4"/>
<dbReference type="EnsemblMetazoa" id="AGAP011072-RA">
    <property type="protein sequence ID" value="AGAP011072-PA"/>
    <property type="gene ID" value="AGAP011072"/>
</dbReference>
<feature type="compositionally biased region" description="Polar residues" evidence="1">
    <location>
        <begin position="114"/>
        <end position="127"/>
    </location>
</feature>
<organism evidence="2 3">
    <name type="scientific">Anopheles gambiae</name>
    <name type="common">African malaria mosquito</name>
    <dbReference type="NCBI Taxonomy" id="7165"/>
    <lineage>
        <taxon>Eukaryota</taxon>
        <taxon>Metazoa</taxon>
        <taxon>Ecdysozoa</taxon>
        <taxon>Arthropoda</taxon>
        <taxon>Hexapoda</taxon>
        <taxon>Insecta</taxon>
        <taxon>Pterygota</taxon>
        <taxon>Neoptera</taxon>
        <taxon>Endopterygota</taxon>
        <taxon>Diptera</taxon>
        <taxon>Nematocera</taxon>
        <taxon>Culicoidea</taxon>
        <taxon>Culicidae</taxon>
        <taxon>Anophelinae</taxon>
        <taxon>Anopheles</taxon>
    </lineage>
</organism>
<reference evidence="2 3" key="1">
    <citation type="journal article" date="2002" name="Science">
        <title>The genome sequence of the malaria mosquito Anopheles gambiae.</title>
        <authorList>
            <person name="Holt R.A."/>
            <person name="Subramanian G.M."/>
            <person name="Halpern A."/>
            <person name="Sutton G.G."/>
            <person name="Charlab R."/>
            <person name="Nusskern D.R."/>
            <person name="Wincker P."/>
            <person name="Clark A.G."/>
            <person name="Ribeiro J.M."/>
            <person name="Wides R."/>
            <person name="Salzberg S.L."/>
            <person name="Loftus B."/>
            <person name="Yandell M."/>
            <person name="Majoros W.H."/>
            <person name="Rusch D.B."/>
            <person name="Lai Z."/>
            <person name="Kraft C.L."/>
            <person name="Abril J.F."/>
            <person name="Anthouard V."/>
            <person name="Arensburger P."/>
            <person name="Atkinson P.W."/>
            <person name="Baden H."/>
            <person name="de Berardinis V."/>
            <person name="Baldwin D."/>
            <person name="Benes V."/>
            <person name="Biedler J."/>
            <person name="Blass C."/>
            <person name="Bolanos R."/>
            <person name="Boscus D."/>
            <person name="Barnstead M."/>
            <person name="Cai S."/>
            <person name="Center A."/>
            <person name="Chaturverdi K."/>
            <person name="Christophides G.K."/>
            <person name="Chrystal M.A."/>
            <person name="Clamp M."/>
            <person name="Cravchik A."/>
            <person name="Curwen V."/>
            <person name="Dana A."/>
            <person name="Delcher A."/>
            <person name="Dew I."/>
            <person name="Evans C.A."/>
            <person name="Flanigan M."/>
            <person name="Grundschober-Freimoser A."/>
            <person name="Friedli L."/>
            <person name="Gu Z."/>
            <person name="Guan P."/>
            <person name="Guigo R."/>
            <person name="Hillenmeyer M.E."/>
            <person name="Hladun S.L."/>
            <person name="Hogan J.R."/>
            <person name="Hong Y.S."/>
            <person name="Hoover J."/>
            <person name="Jaillon O."/>
            <person name="Ke Z."/>
            <person name="Kodira C."/>
            <person name="Kokoza E."/>
            <person name="Koutsos A."/>
            <person name="Letunic I."/>
            <person name="Levitsky A."/>
            <person name="Liang Y."/>
            <person name="Lin J.J."/>
            <person name="Lobo N.F."/>
            <person name="Lopez J.R."/>
            <person name="Malek J.A."/>
            <person name="McIntosh T.C."/>
            <person name="Meister S."/>
            <person name="Miller J."/>
            <person name="Mobarry C."/>
            <person name="Mongin E."/>
            <person name="Murphy S.D."/>
            <person name="O'Brochta D.A."/>
            <person name="Pfannkoch C."/>
            <person name="Qi R."/>
            <person name="Regier M.A."/>
            <person name="Remington K."/>
            <person name="Shao H."/>
            <person name="Sharakhova M.V."/>
            <person name="Sitter C.D."/>
            <person name="Shetty J."/>
            <person name="Smith T.J."/>
            <person name="Strong R."/>
            <person name="Sun J."/>
            <person name="Thomasova D."/>
            <person name="Ton L.Q."/>
            <person name="Topalis P."/>
            <person name="Tu Z."/>
            <person name="Unger M.F."/>
            <person name="Walenz B."/>
            <person name="Wang A."/>
            <person name="Wang J."/>
            <person name="Wang M."/>
            <person name="Wang X."/>
            <person name="Woodford K.J."/>
            <person name="Wortman J.R."/>
            <person name="Wu M."/>
            <person name="Yao A."/>
            <person name="Zdobnov E.M."/>
            <person name="Zhang H."/>
            <person name="Zhao Q."/>
            <person name="Zhao S."/>
            <person name="Zhu S.C."/>
            <person name="Zhimulev I."/>
            <person name="Coluzzi M."/>
            <person name="della Torre A."/>
            <person name="Roth C.W."/>
            <person name="Louis C."/>
            <person name="Kalush F."/>
            <person name="Mural R.J."/>
            <person name="Myers E.W."/>
            <person name="Adams M.D."/>
            <person name="Smith H.O."/>
            <person name="Broder S."/>
            <person name="Gardner M.J."/>
            <person name="Fraser C.M."/>
            <person name="Birney E."/>
            <person name="Bork P."/>
            <person name="Brey P.T."/>
            <person name="Venter J.C."/>
            <person name="Weissenbach J."/>
            <person name="Kafatos F.C."/>
            <person name="Collins F.H."/>
            <person name="Hoffman S.L."/>
        </authorList>
    </citation>
    <scope>NUCLEOTIDE SEQUENCE [LARGE SCALE GENOMIC DNA]</scope>
    <source>
        <strain evidence="2 3">PEST</strain>
    </source>
</reference>
<proteinExistence type="predicted"/>
<accession>A0A1S4H5P4</accession>
<feature type="region of interest" description="Disordered" evidence="1">
    <location>
        <begin position="358"/>
        <end position="378"/>
    </location>
</feature>
<dbReference type="Pfam" id="PF16064">
    <property type="entry name" value="DUF4806"/>
    <property type="match status" value="1"/>
</dbReference>
<protein>
    <submittedName>
        <fullName evidence="2">DUF4806 domain-containing protein</fullName>
    </submittedName>
</protein>
<name>A0A1S4H5P4_ANOGA</name>
<feature type="compositionally biased region" description="Low complexity" evidence="1">
    <location>
        <begin position="369"/>
        <end position="378"/>
    </location>
</feature>
<sequence>MPYILVETTTPTGGKELLAAPAAWIQKKADGTAYLCWPFARSIRKLNTLFQDEYSIPSEVWERLECEILCRNIPSLSSADKMIETMESSWLNEPKPAARVTVQRSNDPLANRLSNGGVQKLLSSPTAQPDDDPLGDVKPCPQMLDLLYELKSLILANQEELRQNLKEGFGRYELGRADANAFQAGRMDANVCQLVEQPEKFKVDLLTEMEAVEEFEKRLKDDDYRTQVCQWIEASVGHMRQSEHRMHTLLDLIIDRKLFAGFSWTGGGKNKRALNTHKNILNLFEYAGTTSVYRADHVSVENFMRKKLHNSTTRIKVKGVRRSVPHSGRKRLNRVGDEIIRIIPKQIKLTSSTDAQSPAAVADATQGQSSPSSSIPMAVSVPAKPIRSETIVVKQDATMFIDGVDEFEEMLDIRRLQK</sequence>
<dbReference type="VEuPathDB" id="VectorBase:AGAP011072"/>
<reference evidence="2" key="3">
    <citation type="submission" date="2020-05" db="UniProtKB">
        <authorList>
            <consortium name="EnsemblMetazoa"/>
        </authorList>
    </citation>
    <scope>IDENTIFICATION</scope>
    <source>
        <strain evidence="2">PEST</strain>
    </source>
</reference>
<dbReference type="VEuPathDB" id="VectorBase:AGAMI1_005947"/>
<dbReference type="InParanoid" id="A0A1S4H5P4"/>
<reference evidence="2 3" key="2">
    <citation type="journal article" date="2004" name="Trends Parasitol.">
        <title>The Anopheles gambiae genome: an update.</title>
        <authorList>
            <person name="Mongin E."/>
            <person name="Louis C."/>
            <person name="Holt R.A."/>
            <person name="Birney E."/>
            <person name="Collins F.H."/>
        </authorList>
    </citation>
    <scope>NUCLEOTIDE SEQUENCE [LARGE SCALE GENOMIC DNA]</scope>
    <source>
        <strain evidence="2 3">PEST</strain>
    </source>
</reference>
<evidence type="ECO:0000256" key="1">
    <source>
        <dbReference type="SAM" id="MobiDB-lite"/>
    </source>
</evidence>
<evidence type="ECO:0000313" key="2">
    <source>
        <dbReference type="EnsemblMetazoa" id="AGAP011072-PA"/>
    </source>
</evidence>
<dbReference type="InterPro" id="IPR032071">
    <property type="entry name" value="DUF4806"/>
</dbReference>
<feature type="region of interest" description="Disordered" evidence="1">
    <location>
        <begin position="114"/>
        <end position="136"/>
    </location>
</feature>
<evidence type="ECO:0000313" key="3">
    <source>
        <dbReference type="Proteomes" id="UP000007062"/>
    </source>
</evidence>
<keyword evidence="3" id="KW-1185">Reference proteome</keyword>
<dbReference type="Proteomes" id="UP000007062">
    <property type="component" value="Chromosome 3L"/>
</dbReference>
<dbReference type="EMBL" id="AAAB01008816">
    <property type="status" value="NOT_ANNOTATED_CDS"/>
    <property type="molecule type" value="Genomic_DNA"/>
</dbReference>